<reference evidence="2" key="1">
    <citation type="journal article" date="2019" name="Int. J. Syst. Evol. Microbiol.">
        <title>The Global Catalogue of Microorganisms (GCM) 10K type strain sequencing project: providing services to taxonomists for standard genome sequencing and annotation.</title>
        <authorList>
            <consortium name="The Broad Institute Genomics Platform"/>
            <consortium name="The Broad Institute Genome Sequencing Center for Infectious Disease"/>
            <person name="Wu L."/>
            <person name="Ma J."/>
        </authorList>
    </citation>
    <scope>NUCLEOTIDE SEQUENCE [LARGE SCALE GENOMIC DNA]</scope>
    <source>
        <strain evidence="2">JCM 15503</strain>
    </source>
</reference>
<organism evidence="1 2">
    <name type="scientific">Ideonella azotifigens</name>
    <dbReference type="NCBI Taxonomy" id="513160"/>
    <lineage>
        <taxon>Bacteria</taxon>
        <taxon>Pseudomonadati</taxon>
        <taxon>Pseudomonadota</taxon>
        <taxon>Betaproteobacteria</taxon>
        <taxon>Burkholderiales</taxon>
        <taxon>Sphaerotilaceae</taxon>
        <taxon>Ideonella</taxon>
    </lineage>
</organism>
<evidence type="ECO:0008006" key="3">
    <source>
        <dbReference type="Google" id="ProtNLM"/>
    </source>
</evidence>
<name>A0ABP3V2D4_9BURK</name>
<accession>A0ABP3V2D4</accession>
<sequence>MLTDLIAAKPQEAEAILNTQGHANVWPTLESHSLDSLKLATLAFILQGKPMDAQAVAAFAESFQRLVDGGEDGPWIALVPETLVDDLAHLSDEQVDTVALAWARTEQAQLDRWDTQDVTVYLRELSAFAASAHAQHQSLLLWACL</sequence>
<evidence type="ECO:0000313" key="2">
    <source>
        <dbReference type="Proteomes" id="UP001500279"/>
    </source>
</evidence>
<dbReference type="Proteomes" id="UP001500279">
    <property type="component" value="Unassembled WGS sequence"/>
</dbReference>
<keyword evidence="2" id="KW-1185">Reference proteome</keyword>
<proteinExistence type="predicted"/>
<dbReference type="EMBL" id="BAAAEW010000004">
    <property type="protein sequence ID" value="GAA0745157.1"/>
    <property type="molecule type" value="Genomic_DNA"/>
</dbReference>
<dbReference type="RefSeq" id="WP_141291230.1">
    <property type="nucleotide sequence ID" value="NZ_BAAAEW010000004.1"/>
</dbReference>
<protein>
    <recommendedName>
        <fullName evidence="3">DUF1877 family protein</fullName>
    </recommendedName>
</protein>
<evidence type="ECO:0000313" key="1">
    <source>
        <dbReference type="EMBL" id="GAA0745157.1"/>
    </source>
</evidence>
<gene>
    <name evidence="1" type="ORF">GCM10009107_11420</name>
</gene>
<comment type="caution">
    <text evidence="1">The sequence shown here is derived from an EMBL/GenBank/DDBJ whole genome shotgun (WGS) entry which is preliminary data.</text>
</comment>